<feature type="region of interest" description="Disordered" evidence="1">
    <location>
        <begin position="39"/>
        <end position="66"/>
    </location>
</feature>
<dbReference type="AlphaFoldDB" id="A0A8X8WDI4"/>
<feature type="domain" description="HAT C-terminal dimerisation" evidence="2">
    <location>
        <begin position="173"/>
        <end position="241"/>
    </location>
</feature>
<dbReference type="InterPro" id="IPR008906">
    <property type="entry name" value="HATC_C_dom"/>
</dbReference>
<dbReference type="Proteomes" id="UP000298416">
    <property type="component" value="Unassembled WGS sequence"/>
</dbReference>
<proteinExistence type="predicted"/>
<dbReference type="Pfam" id="PF05699">
    <property type="entry name" value="Dimer_Tnp_hAT"/>
    <property type="match status" value="1"/>
</dbReference>
<dbReference type="PANTHER" id="PTHR45749">
    <property type="match status" value="1"/>
</dbReference>
<evidence type="ECO:0000259" key="2">
    <source>
        <dbReference type="Pfam" id="PF05699"/>
    </source>
</evidence>
<name>A0A8X8WDI4_SALSN</name>
<evidence type="ECO:0000256" key="1">
    <source>
        <dbReference type="SAM" id="MobiDB-lite"/>
    </source>
</evidence>
<comment type="caution">
    <text evidence="3">The sequence shown here is derived from an EMBL/GenBank/DDBJ whole genome shotgun (WGS) entry which is preliminary data.</text>
</comment>
<organism evidence="3">
    <name type="scientific">Salvia splendens</name>
    <name type="common">Scarlet sage</name>
    <dbReference type="NCBI Taxonomy" id="180675"/>
    <lineage>
        <taxon>Eukaryota</taxon>
        <taxon>Viridiplantae</taxon>
        <taxon>Streptophyta</taxon>
        <taxon>Embryophyta</taxon>
        <taxon>Tracheophyta</taxon>
        <taxon>Spermatophyta</taxon>
        <taxon>Magnoliopsida</taxon>
        <taxon>eudicotyledons</taxon>
        <taxon>Gunneridae</taxon>
        <taxon>Pentapetalae</taxon>
        <taxon>asterids</taxon>
        <taxon>lamiids</taxon>
        <taxon>Lamiales</taxon>
        <taxon>Lamiaceae</taxon>
        <taxon>Nepetoideae</taxon>
        <taxon>Mentheae</taxon>
        <taxon>Salviinae</taxon>
        <taxon>Salvia</taxon>
        <taxon>Salvia subgen. Calosphace</taxon>
        <taxon>core Calosphace</taxon>
    </lineage>
</organism>
<evidence type="ECO:0000313" key="4">
    <source>
        <dbReference type="Proteomes" id="UP000298416"/>
    </source>
</evidence>
<reference evidence="3" key="1">
    <citation type="submission" date="2018-01" db="EMBL/GenBank/DDBJ databases">
        <authorList>
            <person name="Mao J.F."/>
        </authorList>
    </citation>
    <scope>NUCLEOTIDE SEQUENCE</scope>
    <source>
        <strain evidence="3">Huo1</strain>
        <tissue evidence="3">Leaf</tissue>
    </source>
</reference>
<sequence>MQSGPALGIGNQGHGQGPKFFCSFLGPADQIAARHRTFDAASHPECRPAGTPQPTLRPPDRGQQPSLITDSLIERGALDKFFSVSSNVNVNEDQGQESGHEQEHDHNLAAEVEVNEDATENSENVKSLDDNDLWKCCTTFAEAFSHDNSSHVDLNDFISELQVLQVILPDDLMSAPEIFQFITVEDCYPNVSITYRILLTIHVTVASAERSFSKLKLLKNYLRSTMSQDRLNGIATCSIEKGILENVDLNIVLADFASRNARRSFLL</sequence>
<dbReference type="EMBL" id="PNBA02000018">
    <property type="protein sequence ID" value="KAG6392676.1"/>
    <property type="molecule type" value="Genomic_DNA"/>
</dbReference>
<dbReference type="GO" id="GO:0046983">
    <property type="term" value="F:protein dimerization activity"/>
    <property type="evidence" value="ECO:0007669"/>
    <property type="project" value="InterPro"/>
</dbReference>
<accession>A0A8X8WDI4</accession>
<evidence type="ECO:0000313" key="3">
    <source>
        <dbReference type="EMBL" id="KAG6392676.1"/>
    </source>
</evidence>
<keyword evidence="4" id="KW-1185">Reference proteome</keyword>
<gene>
    <name evidence="3" type="ORF">SASPL_146900</name>
</gene>
<protein>
    <recommendedName>
        <fullName evidence="2">HAT C-terminal dimerisation domain-containing protein</fullName>
    </recommendedName>
</protein>
<dbReference type="PANTHER" id="PTHR45749:SF35">
    <property type="entry name" value="AC-LIKE TRANSPOSASE-RELATED"/>
    <property type="match status" value="1"/>
</dbReference>
<reference evidence="3" key="2">
    <citation type="submission" date="2020-08" db="EMBL/GenBank/DDBJ databases">
        <title>Plant Genome Project.</title>
        <authorList>
            <person name="Zhang R.-G."/>
        </authorList>
    </citation>
    <scope>NUCLEOTIDE SEQUENCE</scope>
    <source>
        <strain evidence="3">Huo1</strain>
        <tissue evidence="3">Leaf</tissue>
    </source>
</reference>